<dbReference type="AlphaFoldDB" id="A0A9R1TPC9"/>
<dbReference type="KEGG" id="fas:105272736"/>
<dbReference type="RefSeq" id="XP_011313262.1">
    <property type="nucleotide sequence ID" value="XM_011314960.1"/>
</dbReference>
<proteinExistence type="predicted"/>
<reference evidence="2" key="1">
    <citation type="submission" date="2025-08" db="UniProtKB">
        <authorList>
            <consortium name="RefSeq"/>
        </authorList>
    </citation>
    <scope>IDENTIFICATION</scope>
    <source>
        <strain evidence="2">USDA-PBARC FA_bdor</strain>
        <tissue evidence="2">Whole organism</tissue>
    </source>
</reference>
<dbReference type="Proteomes" id="UP000694866">
    <property type="component" value="Unplaced"/>
</dbReference>
<name>A0A9R1TPC9_9HYME</name>
<keyword evidence="1" id="KW-1185">Reference proteome</keyword>
<sequence length="192" mass="22011">MKSSYCTSLDPFKLDCEDTLTRIWRKCYAEPVAYRGTHCDNIYCSVGNTRKLYDLAVDHHIIIDKGFREGLPEAIDVCRTWQCKIPGCGATVIETLDCKETVFVELDIRNCREEKGNRTLGCQLRDIPVKLDLGKAYRLIGIIAFIPDMKHFVAHCRRRTGEWVEVDDLSSGPQREYDDVKVIPFGALYISR</sequence>
<dbReference type="GeneID" id="105272736"/>
<gene>
    <name evidence="2" type="primary">LOC105272736</name>
</gene>
<protein>
    <submittedName>
        <fullName evidence="2">Uncharacterized protein</fullName>
    </submittedName>
</protein>
<evidence type="ECO:0000313" key="2">
    <source>
        <dbReference type="RefSeq" id="XP_011313262.1"/>
    </source>
</evidence>
<evidence type="ECO:0000313" key="1">
    <source>
        <dbReference type="Proteomes" id="UP000694866"/>
    </source>
</evidence>
<organism evidence="1 2">
    <name type="scientific">Fopius arisanus</name>
    <dbReference type="NCBI Taxonomy" id="64838"/>
    <lineage>
        <taxon>Eukaryota</taxon>
        <taxon>Metazoa</taxon>
        <taxon>Ecdysozoa</taxon>
        <taxon>Arthropoda</taxon>
        <taxon>Hexapoda</taxon>
        <taxon>Insecta</taxon>
        <taxon>Pterygota</taxon>
        <taxon>Neoptera</taxon>
        <taxon>Endopterygota</taxon>
        <taxon>Hymenoptera</taxon>
        <taxon>Apocrita</taxon>
        <taxon>Ichneumonoidea</taxon>
        <taxon>Braconidae</taxon>
        <taxon>Opiinae</taxon>
        <taxon>Fopius</taxon>
    </lineage>
</organism>
<dbReference type="OrthoDB" id="7701631at2759"/>
<accession>A0A9R1TPC9</accession>